<dbReference type="Proteomes" id="UP000184063">
    <property type="component" value="Unassembled WGS sequence"/>
</dbReference>
<gene>
    <name evidence="3" type="ORF">ASPFODRAFT_141718</name>
</gene>
<dbReference type="EMBL" id="KV878246">
    <property type="protein sequence ID" value="OJZ83036.1"/>
    <property type="molecule type" value="Genomic_DNA"/>
</dbReference>
<feature type="transmembrane region" description="Helical" evidence="1">
    <location>
        <begin position="92"/>
        <end position="110"/>
    </location>
</feature>
<dbReference type="OrthoDB" id="2560628at2759"/>
<proteinExistence type="predicted"/>
<dbReference type="VEuPathDB" id="FungiDB:ASPFODRAFT_141718"/>
<keyword evidence="1" id="KW-1133">Transmembrane helix</keyword>
<feature type="transmembrane region" description="Helical" evidence="1">
    <location>
        <begin position="197"/>
        <end position="218"/>
    </location>
</feature>
<feature type="transmembrane region" description="Helical" evidence="1">
    <location>
        <begin position="233"/>
        <end position="254"/>
    </location>
</feature>
<dbReference type="PANTHER" id="PTHR42109">
    <property type="entry name" value="UNPLACED GENOMIC SCAFFOLD UM_SCAF_CONTIG_1.265, WHOLE GENOME SHOTGUN SEQUENCE"/>
    <property type="match status" value="1"/>
</dbReference>
<name>A0A1M3T8G4_ASPLC</name>
<accession>A0A1M3T8G4</accession>
<feature type="transmembrane region" description="Helical" evidence="1">
    <location>
        <begin position="12"/>
        <end position="29"/>
    </location>
</feature>
<dbReference type="InterPro" id="IPR056119">
    <property type="entry name" value="DUF7702"/>
</dbReference>
<feature type="domain" description="DUF7702" evidence="2">
    <location>
        <begin position="54"/>
        <end position="252"/>
    </location>
</feature>
<evidence type="ECO:0000256" key="1">
    <source>
        <dbReference type="SAM" id="Phobius"/>
    </source>
</evidence>
<feature type="transmembrane region" description="Helical" evidence="1">
    <location>
        <begin position="50"/>
        <end position="72"/>
    </location>
</feature>
<dbReference type="PANTHER" id="PTHR42109:SF2">
    <property type="entry name" value="INTEGRAL MEMBRANE PROTEIN"/>
    <property type="match status" value="1"/>
</dbReference>
<reference evidence="4" key="1">
    <citation type="journal article" date="2017" name="Genome Biol.">
        <title>Comparative genomics reveals high biological diversity and specific adaptations in the industrially and medically important fungal genus Aspergillus.</title>
        <authorList>
            <person name="de Vries R.P."/>
            <person name="Riley R."/>
            <person name="Wiebenga A."/>
            <person name="Aguilar-Osorio G."/>
            <person name="Amillis S."/>
            <person name="Uchima C.A."/>
            <person name="Anderluh G."/>
            <person name="Asadollahi M."/>
            <person name="Askin M."/>
            <person name="Barry K."/>
            <person name="Battaglia E."/>
            <person name="Bayram O."/>
            <person name="Benocci T."/>
            <person name="Braus-Stromeyer S.A."/>
            <person name="Caldana C."/>
            <person name="Canovas D."/>
            <person name="Cerqueira G.C."/>
            <person name="Chen F."/>
            <person name="Chen W."/>
            <person name="Choi C."/>
            <person name="Clum A."/>
            <person name="Dos Santos R.A."/>
            <person name="Damasio A.R."/>
            <person name="Diallinas G."/>
            <person name="Emri T."/>
            <person name="Fekete E."/>
            <person name="Flipphi M."/>
            <person name="Freyberg S."/>
            <person name="Gallo A."/>
            <person name="Gournas C."/>
            <person name="Habgood R."/>
            <person name="Hainaut M."/>
            <person name="Harispe M.L."/>
            <person name="Henrissat B."/>
            <person name="Hilden K.S."/>
            <person name="Hope R."/>
            <person name="Hossain A."/>
            <person name="Karabika E."/>
            <person name="Karaffa L."/>
            <person name="Karanyi Z."/>
            <person name="Krasevec N."/>
            <person name="Kuo A."/>
            <person name="Kusch H."/>
            <person name="LaButti K."/>
            <person name="Lagendijk E.L."/>
            <person name="Lapidus A."/>
            <person name="Levasseur A."/>
            <person name="Lindquist E."/>
            <person name="Lipzen A."/>
            <person name="Logrieco A.F."/>
            <person name="MacCabe A."/>
            <person name="Maekelae M.R."/>
            <person name="Malavazi I."/>
            <person name="Melin P."/>
            <person name="Meyer V."/>
            <person name="Mielnichuk N."/>
            <person name="Miskei M."/>
            <person name="Molnar A.P."/>
            <person name="Mule G."/>
            <person name="Ngan C.Y."/>
            <person name="Orejas M."/>
            <person name="Orosz E."/>
            <person name="Ouedraogo J.P."/>
            <person name="Overkamp K.M."/>
            <person name="Park H.-S."/>
            <person name="Perrone G."/>
            <person name="Piumi F."/>
            <person name="Punt P.J."/>
            <person name="Ram A.F."/>
            <person name="Ramon A."/>
            <person name="Rauscher S."/>
            <person name="Record E."/>
            <person name="Riano-Pachon D.M."/>
            <person name="Robert V."/>
            <person name="Roehrig J."/>
            <person name="Ruller R."/>
            <person name="Salamov A."/>
            <person name="Salih N.S."/>
            <person name="Samson R.A."/>
            <person name="Sandor E."/>
            <person name="Sanguinetti M."/>
            <person name="Schuetze T."/>
            <person name="Sepcic K."/>
            <person name="Shelest E."/>
            <person name="Sherlock G."/>
            <person name="Sophianopoulou V."/>
            <person name="Squina F.M."/>
            <person name="Sun H."/>
            <person name="Susca A."/>
            <person name="Todd R.B."/>
            <person name="Tsang A."/>
            <person name="Unkles S.E."/>
            <person name="van de Wiele N."/>
            <person name="van Rossen-Uffink D."/>
            <person name="Oliveira J.V."/>
            <person name="Vesth T.C."/>
            <person name="Visser J."/>
            <person name="Yu J.-H."/>
            <person name="Zhou M."/>
            <person name="Andersen M.R."/>
            <person name="Archer D.B."/>
            <person name="Baker S.E."/>
            <person name="Benoit I."/>
            <person name="Brakhage A.A."/>
            <person name="Braus G.H."/>
            <person name="Fischer R."/>
            <person name="Frisvad J.C."/>
            <person name="Goldman G.H."/>
            <person name="Houbraken J."/>
            <person name="Oakley B."/>
            <person name="Pocsi I."/>
            <person name="Scazzocchio C."/>
            <person name="Seiboth B."/>
            <person name="vanKuyk P.A."/>
            <person name="Wortman J."/>
            <person name="Dyer P.S."/>
            <person name="Grigoriev I.V."/>
        </authorList>
    </citation>
    <scope>NUCLEOTIDE SEQUENCE [LARGE SCALE GENOMIC DNA]</scope>
    <source>
        <strain evidence="4">CBS 106.47</strain>
    </source>
</reference>
<evidence type="ECO:0000259" key="2">
    <source>
        <dbReference type="Pfam" id="PF24800"/>
    </source>
</evidence>
<dbReference type="Pfam" id="PF24800">
    <property type="entry name" value="DUF7702"/>
    <property type="match status" value="1"/>
</dbReference>
<sequence>MVAITASKHHLAIAEIVLFCLVQLIQFITRYSQEWRYWHHTKRKSHPRCIFYAWFGMIGLLAQVRIASAAIVLSDPHPNKTKLIAEQSLQHIGLSPLLFEMSLVLLRRYIEGKKSGQTGRSGPGNSRYPRFTRFALHFFRFPVFFGIVLLIVAACTGIRACALAGAIVLLLAFAVGVFLTAWLAIGYRTVLPACSRHCVLLVLCAVPMYTVRIAYALLTEFGPATFKSGHEQVGVTVGMGLLMELAIITLLFAARTVAEPFWATDCVEGVQA</sequence>
<feature type="transmembrane region" description="Helical" evidence="1">
    <location>
        <begin position="160"/>
        <end position="185"/>
    </location>
</feature>
<keyword evidence="1" id="KW-0812">Transmembrane</keyword>
<evidence type="ECO:0000313" key="3">
    <source>
        <dbReference type="EMBL" id="OJZ83036.1"/>
    </source>
</evidence>
<feature type="transmembrane region" description="Helical" evidence="1">
    <location>
        <begin position="131"/>
        <end position="154"/>
    </location>
</feature>
<evidence type="ECO:0000313" key="4">
    <source>
        <dbReference type="Proteomes" id="UP000184063"/>
    </source>
</evidence>
<dbReference type="AlphaFoldDB" id="A0A1M3T8G4"/>
<protein>
    <recommendedName>
        <fullName evidence="2">DUF7702 domain-containing protein</fullName>
    </recommendedName>
</protein>
<keyword evidence="1" id="KW-0472">Membrane</keyword>
<organism evidence="3 4">
    <name type="scientific">Aspergillus luchuensis (strain CBS 106.47)</name>
    <dbReference type="NCBI Taxonomy" id="1137211"/>
    <lineage>
        <taxon>Eukaryota</taxon>
        <taxon>Fungi</taxon>
        <taxon>Dikarya</taxon>
        <taxon>Ascomycota</taxon>
        <taxon>Pezizomycotina</taxon>
        <taxon>Eurotiomycetes</taxon>
        <taxon>Eurotiomycetidae</taxon>
        <taxon>Eurotiales</taxon>
        <taxon>Aspergillaceae</taxon>
        <taxon>Aspergillus</taxon>
        <taxon>Aspergillus subgen. Circumdati</taxon>
    </lineage>
</organism>